<comment type="caution">
    <text evidence="2">The sequence shown here is derived from an EMBL/GenBank/DDBJ whole genome shotgun (WGS) entry which is preliminary data.</text>
</comment>
<dbReference type="GO" id="GO:0005829">
    <property type="term" value="C:cytosol"/>
    <property type="evidence" value="ECO:0007669"/>
    <property type="project" value="TreeGrafter"/>
</dbReference>
<dbReference type="OrthoDB" id="9808747at2"/>
<dbReference type="Pfam" id="PF02811">
    <property type="entry name" value="PHP"/>
    <property type="match status" value="1"/>
</dbReference>
<dbReference type="GO" id="GO:0008270">
    <property type="term" value="F:zinc ion binding"/>
    <property type="evidence" value="ECO:0007669"/>
    <property type="project" value="TreeGrafter"/>
</dbReference>
<dbReference type="Proteomes" id="UP000190080">
    <property type="component" value="Unassembled WGS sequence"/>
</dbReference>
<dbReference type="AlphaFoldDB" id="A0A1V4IW71"/>
<dbReference type="EMBL" id="MZGV01000005">
    <property type="protein sequence ID" value="OPJ64143.1"/>
    <property type="molecule type" value="Genomic_DNA"/>
</dbReference>
<dbReference type="SMART" id="SM00481">
    <property type="entry name" value="POLIIIAc"/>
    <property type="match status" value="1"/>
</dbReference>
<evidence type="ECO:0000259" key="1">
    <source>
        <dbReference type="SMART" id="SM00481"/>
    </source>
</evidence>
<dbReference type="STRING" id="1450648.CLORY_06900"/>
<reference evidence="2 3" key="1">
    <citation type="submission" date="2017-03" db="EMBL/GenBank/DDBJ databases">
        <title>Genome sequence of Clostridium oryzae DSM 28571.</title>
        <authorList>
            <person name="Poehlein A."/>
            <person name="Daniel R."/>
        </authorList>
    </citation>
    <scope>NUCLEOTIDE SEQUENCE [LARGE SCALE GENOMIC DNA]</scope>
    <source>
        <strain evidence="2 3">DSM 28571</strain>
    </source>
</reference>
<dbReference type="Gene3D" id="3.20.20.140">
    <property type="entry name" value="Metal-dependent hydrolases"/>
    <property type="match status" value="1"/>
</dbReference>
<organism evidence="2 3">
    <name type="scientific">Clostridium oryzae</name>
    <dbReference type="NCBI Taxonomy" id="1450648"/>
    <lineage>
        <taxon>Bacteria</taxon>
        <taxon>Bacillati</taxon>
        <taxon>Bacillota</taxon>
        <taxon>Clostridia</taxon>
        <taxon>Eubacteriales</taxon>
        <taxon>Clostridiaceae</taxon>
        <taxon>Clostridium</taxon>
    </lineage>
</organism>
<feature type="domain" description="Polymerase/histidinol phosphatase N-terminal" evidence="1">
    <location>
        <begin position="5"/>
        <end position="79"/>
    </location>
</feature>
<dbReference type="NCBIfam" id="NF006702">
    <property type="entry name" value="PRK09248.1"/>
    <property type="match status" value="1"/>
</dbReference>
<name>A0A1V4IW71_9CLOT</name>
<dbReference type="InterPro" id="IPR016195">
    <property type="entry name" value="Pol/histidinol_Pase-like"/>
</dbReference>
<dbReference type="CDD" id="cd07437">
    <property type="entry name" value="PHP_HisPPase_Ycdx_like"/>
    <property type="match status" value="1"/>
</dbReference>
<proteinExistence type="predicted"/>
<keyword evidence="3" id="KW-1185">Reference proteome</keyword>
<accession>A0A1V4IW71</accession>
<dbReference type="PANTHER" id="PTHR36928:SF1">
    <property type="entry name" value="PHOSPHATASE YCDX-RELATED"/>
    <property type="match status" value="1"/>
</dbReference>
<sequence>MKIELDMHTHTLASGHAYSTIREMAKAASEKDIKLLGITEHAPGIPGTCDSIYFRNIKVVPREMYGVELMFGSEINIIDYEGSLSLEQKAINALDIRIAGIHYQCYKFGTIDQNTNAVISAIKNPDIDIISHPDDGRCPLNYEAVVKASRDYNTFLELNNNSLNPINKRKNGVRNNIEMLNLCKKYDVPIIMGSDAHVDVDVARFDFASKLLKEVDFPEELIINRSVEEFKKRIKHNRKQKDSCVA</sequence>
<dbReference type="GO" id="GO:0042578">
    <property type="term" value="F:phosphoric ester hydrolase activity"/>
    <property type="evidence" value="ECO:0007669"/>
    <property type="project" value="TreeGrafter"/>
</dbReference>
<evidence type="ECO:0000313" key="2">
    <source>
        <dbReference type="EMBL" id="OPJ64143.1"/>
    </source>
</evidence>
<dbReference type="InterPro" id="IPR004013">
    <property type="entry name" value="PHP_dom"/>
</dbReference>
<dbReference type="SUPFAM" id="SSF89550">
    <property type="entry name" value="PHP domain-like"/>
    <property type="match status" value="1"/>
</dbReference>
<gene>
    <name evidence="2" type="primary">ycdX</name>
    <name evidence="2" type="ORF">CLORY_06900</name>
</gene>
<dbReference type="RefSeq" id="WP_079422150.1">
    <property type="nucleotide sequence ID" value="NZ_MZGV01000005.1"/>
</dbReference>
<keyword evidence="2" id="KW-0378">Hydrolase</keyword>
<protein>
    <submittedName>
        <fullName evidence="2">Putative phosphatase YcdX</fullName>
        <ecNumber evidence="2">3.1.3.-</ecNumber>
    </submittedName>
</protein>
<dbReference type="EC" id="3.1.3.-" evidence="2"/>
<evidence type="ECO:0000313" key="3">
    <source>
        <dbReference type="Proteomes" id="UP000190080"/>
    </source>
</evidence>
<dbReference type="InterPro" id="IPR003141">
    <property type="entry name" value="Pol/His_phosphatase_N"/>
</dbReference>
<dbReference type="InterPro" id="IPR050243">
    <property type="entry name" value="PHP_phosphatase"/>
</dbReference>
<dbReference type="PANTHER" id="PTHR36928">
    <property type="entry name" value="PHOSPHATASE YCDX-RELATED"/>
    <property type="match status" value="1"/>
</dbReference>